<evidence type="ECO:0000256" key="4">
    <source>
        <dbReference type="ARBA" id="ARBA00037131"/>
    </source>
</evidence>
<dbReference type="EMBL" id="PYMC01000005">
    <property type="protein sequence ID" value="PSW05495.1"/>
    <property type="molecule type" value="Genomic_DNA"/>
</dbReference>
<name>A0A2T3N033_9GAMM</name>
<evidence type="ECO:0000313" key="6">
    <source>
        <dbReference type="EMBL" id="PSW05495.1"/>
    </source>
</evidence>
<protein>
    <recommendedName>
        <fullName evidence="5">UspA domain-containing protein</fullName>
    </recommendedName>
</protein>
<sequence>MNALCLFGSLRSPPNHAVLLNALRMAAVSQCGLTILIDAYTRTLDRSYLDVLGFKSKLREHLQQDTESYISSTYDQLLTLIEEEELDVTVSVECLLEPSWERRLTDVLNVSGSNWLLLDYSKPAERHPIFSKLAKLPVSILLMRDQRWKTKPVLLAAVDPLHRHDRPATMDQSIVRIADVLSVRFTTSYKIVHCCHITPYLVKYAKQIMAIHSDALREFRAKNKLDGVSLALIPGNPEQHLPDVARKARCDILVMGGFCRSSMSNFWLGSTTEAVVQAMPCDILLVKPD</sequence>
<dbReference type="Pfam" id="PF00582">
    <property type="entry name" value="Usp"/>
    <property type="match status" value="1"/>
</dbReference>
<dbReference type="Gene3D" id="3.40.50.12370">
    <property type="match status" value="1"/>
</dbReference>
<keyword evidence="7" id="KW-1185">Reference proteome</keyword>
<organism evidence="6 7">
    <name type="scientific">Photobacterium lipolyticum</name>
    <dbReference type="NCBI Taxonomy" id="266810"/>
    <lineage>
        <taxon>Bacteria</taxon>
        <taxon>Pseudomonadati</taxon>
        <taxon>Pseudomonadota</taxon>
        <taxon>Gammaproteobacteria</taxon>
        <taxon>Vibrionales</taxon>
        <taxon>Vibrionaceae</taxon>
        <taxon>Photobacterium</taxon>
    </lineage>
</organism>
<dbReference type="RefSeq" id="WP_107283136.1">
    <property type="nucleotide sequence ID" value="NZ_PYMC01000005.1"/>
</dbReference>
<evidence type="ECO:0000256" key="2">
    <source>
        <dbReference type="ARBA" id="ARBA00008791"/>
    </source>
</evidence>
<comment type="subcellular location">
    <subcellularLocation>
        <location evidence="1">Cytoplasm</location>
    </subcellularLocation>
</comment>
<dbReference type="GO" id="GO:0005737">
    <property type="term" value="C:cytoplasm"/>
    <property type="evidence" value="ECO:0007669"/>
    <property type="project" value="UniProtKB-SubCell"/>
</dbReference>
<comment type="caution">
    <text evidence="6">The sequence shown here is derived from an EMBL/GenBank/DDBJ whole genome shotgun (WGS) entry which is preliminary data.</text>
</comment>
<proteinExistence type="inferred from homology"/>
<comment type="similarity">
    <text evidence="2">Belongs to the universal stress protein A family.</text>
</comment>
<accession>A0A2T3N033</accession>
<evidence type="ECO:0000259" key="5">
    <source>
        <dbReference type="Pfam" id="PF00582"/>
    </source>
</evidence>
<dbReference type="PANTHER" id="PTHR47892:SF1">
    <property type="entry name" value="UNIVERSAL STRESS PROTEIN E"/>
    <property type="match status" value="1"/>
</dbReference>
<dbReference type="PANTHER" id="PTHR47892">
    <property type="entry name" value="UNIVERSAL STRESS PROTEIN E"/>
    <property type="match status" value="1"/>
</dbReference>
<dbReference type="SUPFAM" id="SSF52402">
    <property type="entry name" value="Adenine nucleotide alpha hydrolases-like"/>
    <property type="match status" value="1"/>
</dbReference>
<comment type="function">
    <text evidence="4">Required for resistance to DNA-damaging agents.</text>
</comment>
<evidence type="ECO:0000256" key="1">
    <source>
        <dbReference type="ARBA" id="ARBA00004496"/>
    </source>
</evidence>
<keyword evidence="3" id="KW-0963">Cytoplasm</keyword>
<feature type="domain" description="UspA" evidence="5">
    <location>
        <begin position="214"/>
        <end position="287"/>
    </location>
</feature>
<evidence type="ECO:0000313" key="7">
    <source>
        <dbReference type="Proteomes" id="UP000240904"/>
    </source>
</evidence>
<evidence type="ECO:0000256" key="3">
    <source>
        <dbReference type="ARBA" id="ARBA00022490"/>
    </source>
</evidence>
<gene>
    <name evidence="6" type="ORF">C9I89_09620</name>
</gene>
<reference evidence="6 7" key="1">
    <citation type="submission" date="2018-03" db="EMBL/GenBank/DDBJ databases">
        <title>Whole genome sequencing of Histamine producing bacteria.</title>
        <authorList>
            <person name="Butler K."/>
        </authorList>
    </citation>
    <scope>NUCLEOTIDE SEQUENCE [LARGE SCALE GENOMIC DNA]</scope>
    <source>
        <strain evidence="6 7">DSM 16190</strain>
    </source>
</reference>
<dbReference type="Proteomes" id="UP000240904">
    <property type="component" value="Unassembled WGS sequence"/>
</dbReference>
<dbReference type="OrthoDB" id="5889442at2"/>
<dbReference type="AlphaFoldDB" id="A0A2T3N033"/>
<dbReference type="InterPro" id="IPR006016">
    <property type="entry name" value="UspA"/>
</dbReference>